<evidence type="ECO:0000313" key="4">
    <source>
        <dbReference type="EMBL" id="OLN92211.1"/>
    </source>
</evidence>
<feature type="compositionally biased region" description="Polar residues" evidence="1">
    <location>
        <begin position="225"/>
        <end position="237"/>
    </location>
</feature>
<sequence>MVKSLRNVAGLALLSSLADAKLYAIPEATTTFNFPLDQLDPQPTEAPTYADLKRRQSPAAITTVLVAPDNTCGYVSGRAGAAYTCATAASCIFFTASSTNPGRVACCNTQDCGVYRTCYDSVQISSSLCDNGCLVDQYTLKCTNTLRPYCNTISFSDSILGYWCNSLSLSTPQAAETTYEGETGRTWTPLPLTDDATSSVRIRPSGTPLISGSVVGPLPQPPVTSPSQPDNDEGSSTPVGAIVGGVIGGIAVIALVAFGVWFLLRKKKAAPSGQPLTTHQPMAMNPGPQGSPSQYAATTHTQSLYDPKVGGYPPSFGGTPPPQGGYQQPGPGGYPPAPAGYFANSTMVPPDRADTTSPGAVSAVTHDHRLSMQPTSPNAAGGFQQHGQQQPMIHEAPATNDGHKGHMHELA</sequence>
<dbReference type="AlphaFoldDB" id="A0A1Q8RYN8"/>
<organism evidence="4 5">
    <name type="scientific">Colletotrichum chlorophyti</name>
    <dbReference type="NCBI Taxonomy" id="708187"/>
    <lineage>
        <taxon>Eukaryota</taxon>
        <taxon>Fungi</taxon>
        <taxon>Dikarya</taxon>
        <taxon>Ascomycota</taxon>
        <taxon>Pezizomycotina</taxon>
        <taxon>Sordariomycetes</taxon>
        <taxon>Hypocreomycetidae</taxon>
        <taxon>Glomerellales</taxon>
        <taxon>Glomerellaceae</taxon>
        <taxon>Colletotrichum</taxon>
    </lineage>
</organism>
<name>A0A1Q8RYN8_9PEZI</name>
<keyword evidence="3" id="KW-0732">Signal</keyword>
<accession>A0A1Q8RYN8</accession>
<dbReference type="OrthoDB" id="4836522at2759"/>
<keyword evidence="2" id="KW-0472">Membrane</keyword>
<feature type="compositionally biased region" description="Polar residues" evidence="1">
    <location>
        <begin position="288"/>
        <end position="304"/>
    </location>
</feature>
<reference evidence="4 5" key="1">
    <citation type="submission" date="2016-11" db="EMBL/GenBank/DDBJ databases">
        <title>Draft Genome Assembly of Colletotrichum chlorophyti a pathogen of herbaceous plants.</title>
        <authorList>
            <person name="Gan P."/>
            <person name="Narusaka M."/>
            <person name="Tsushima A."/>
            <person name="Narusaka Y."/>
            <person name="Takano Y."/>
            <person name="Shirasu K."/>
        </authorList>
    </citation>
    <scope>NUCLEOTIDE SEQUENCE [LARGE SCALE GENOMIC DNA]</scope>
    <source>
        <strain evidence="4 5">NTL11</strain>
    </source>
</reference>
<dbReference type="Proteomes" id="UP000186583">
    <property type="component" value="Unassembled WGS sequence"/>
</dbReference>
<evidence type="ECO:0000313" key="5">
    <source>
        <dbReference type="Proteomes" id="UP000186583"/>
    </source>
</evidence>
<keyword evidence="2" id="KW-1133">Transmembrane helix</keyword>
<dbReference type="STRING" id="708187.A0A1Q8RYN8"/>
<feature type="signal peptide" evidence="3">
    <location>
        <begin position="1"/>
        <end position="20"/>
    </location>
</feature>
<comment type="caution">
    <text evidence="4">The sequence shown here is derived from an EMBL/GenBank/DDBJ whole genome shotgun (WGS) entry which is preliminary data.</text>
</comment>
<keyword evidence="5" id="KW-1185">Reference proteome</keyword>
<proteinExistence type="predicted"/>
<keyword evidence="2" id="KW-0812">Transmembrane</keyword>
<evidence type="ECO:0000256" key="3">
    <source>
        <dbReference type="SAM" id="SignalP"/>
    </source>
</evidence>
<feature type="chain" id="PRO_5013203471" evidence="3">
    <location>
        <begin position="21"/>
        <end position="411"/>
    </location>
</feature>
<dbReference type="EMBL" id="MPGH01000060">
    <property type="protein sequence ID" value="OLN92211.1"/>
    <property type="molecule type" value="Genomic_DNA"/>
</dbReference>
<evidence type="ECO:0000256" key="2">
    <source>
        <dbReference type="SAM" id="Phobius"/>
    </source>
</evidence>
<feature type="region of interest" description="Disordered" evidence="1">
    <location>
        <begin position="271"/>
        <end position="339"/>
    </location>
</feature>
<evidence type="ECO:0000256" key="1">
    <source>
        <dbReference type="SAM" id="MobiDB-lite"/>
    </source>
</evidence>
<protein>
    <submittedName>
        <fullName evidence="4">Uncharacterized protein</fullName>
    </submittedName>
</protein>
<feature type="transmembrane region" description="Helical" evidence="2">
    <location>
        <begin position="239"/>
        <end position="264"/>
    </location>
</feature>
<gene>
    <name evidence="4" type="ORF">CCHL11_01597</name>
</gene>
<feature type="region of interest" description="Disordered" evidence="1">
    <location>
        <begin position="181"/>
        <end position="237"/>
    </location>
</feature>